<evidence type="ECO:0000256" key="1">
    <source>
        <dbReference type="ARBA" id="ARBA00022679"/>
    </source>
</evidence>
<dbReference type="Gene3D" id="3.40.50.11090">
    <property type="match status" value="1"/>
</dbReference>
<protein>
    <recommendedName>
        <fullName evidence="2">Glycosyl transferase family 1 domain-containing protein</fullName>
    </recommendedName>
</protein>
<sequence length="643" mass="72730">MLRRLGRFALDALSRAVDAIGSHSHEVELLVRHGPRGLAQYRRRERSAAISGKTFPNGISTALTLAAALNWHLLHRRPMAIVLLSETDEAVASWMADAHRTLHCHFLVSDAQRERLPESVQNIVTALPAIRNRAETDLGDVRLHLQRFWRHNDVLFLDLEQPIVSIEDIIRLQFAANEYHAGNEVGFAAPAFVRDGIVTAGFDYDRATRTWEPVEQPVVDYRQNEIPRYSLTAGVHGFYATRRAVDRVDLSRNDIAGLSFDEQIGAWVQNGWRANIRTLTFAQVRFPIRQLTVPTKTRAHASWLDDRRLDSGAGRRIVFVLNATSISGGIRTVFQQSADLRRRGFDVEIWSLEGQPTWFELDVRVRRFRGYEDLLLALRSEDAIKVATWWETAEVVWLASVNHGLPAYYVQEFETWFYPDELGVRAVVAASYRREFATLTIAGYQQGELADVGVHATVISSGYDAEVFKPLEDVERDSGTVLALGRSFFQKNFEQTRRAWRLLGKDRPQLLLFGSEPGILEDDRTEYVVRPSDAAVNVLYNRATVFVQTSLHEGFGLPLIEAMAAGCPVITTDSHGNRDFCIPGENCVLVEQHDVEGLARAVRELLADPAERDRLRAAGLKTAERYAWAVVMEQIAAYYDRLR</sequence>
<keyword evidence="4" id="KW-1185">Reference proteome</keyword>
<evidence type="ECO:0000313" key="3">
    <source>
        <dbReference type="EMBL" id="GGJ71297.1"/>
    </source>
</evidence>
<organism evidence="3 4">
    <name type="scientific">Agromyces bauzanensis</name>
    <dbReference type="NCBI Taxonomy" id="1308924"/>
    <lineage>
        <taxon>Bacteria</taxon>
        <taxon>Bacillati</taxon>
        <taxon>Actinomycetota</taxon>
        <taxon>Actinomycetes</taxon>
        <taxon>Micrococcales</taxon>
        <taxon>Microbacteriaceae</taxon>
        <taxon>Agromyces</taxon>
    </lineage>
</organism>
<dbReference type="GO" id="GO:0009103">
    <property type="term" value="P:lipopolysaccharide biosynthetic process"/>
    <property type="evidence" value="ECO:0007669"/>
    <property type="project" value="TreeGrafter"/>
</dbReference>
<accession>A0A917PCX0</accession>
<feature type="domain" description="Glycosyl transferase family 1" evidence="2">
    <location>
        <begin position="479"/>
        <end position="619"/>
    </location>
</feature>
<dbReference type="AlphaFoldDB" id="A0A917PCX0"/>
<dbReference type="Proteomes" id="UP000636956">
    <property type="component" value="Unassembled WGS sequence"/>
</dbReference>
<proteinExistence type="predicted"/>
<gene>
    <name evidence="3" type="ORF">GCM10011372_06510</name>
</gene>
<dbReference type="SUPFAM" id="SSF53756">
    <property type="entry name" value="UDP-Glycosyltransferase/glycogen phosphorylase"/>
    <property type="match status" value="1"/>
</dbReference>
<evidence type="ECO:0000259" key="2">
    <source>
        <dbReference type="Pfam" id="PF00534"/>
    </source>
</evidence>
<dbReference type="EMBL" id="BMMD01000002">
    <property type="protein sequence ID" value="GGJ71297.1"/>
    <property type="molecule type" value="Genomic_DNA"/>
</dbReference>
<evidence type="ECO:0000313" key="4">
    <source>
        <dbReference type="Proteomes" id="UP000636956"/>
    </source>
</evidence>
<dbReference type="Gene3D" id="3.40.50.2000">
    <property type="entry name" value="Glycogen Phosphorylase B"/>
    <property type="match status" value="1"/>
</dbReference>
<dbReference type="Pfam" id="PF00534">
    <property type="entry name" value="Glycos_transf_1"/>
    <property type="match status" value="1"/>
</dbReference>
<dbReference type="PANTHER" id="PTHR46401:SF2">
    <property type="entry name" value="GLYCOSYLTRANSFERASE WBBK-RELATED"/>
    <property type="match status" value="1"/>
</dbReference>
<comment type="caution">
    <text evidence="3">The sequence shown here is derived from an EMBL/GenBank/DDBJ whole genome shotgun (WGS) entry which is preliminary data.</text>
</comment>
<dbReference type="InterPro" id="IPR001296">
    <property type="entry name" value="Glyco_trans_1"/>
</dbReference>
<reference evidence="3" key="1">
    <citation type="journal article" date="2014" name="Int. J. Syst. Evol. Microbiol.">
        <title>Complete genome sequence of Corynebacterium casei LMG S-19264T (=DSM 44701T), isolated from a smear-ripened cheese.</title>
        <authorList>
            <consortium name="US DOE Joint Genome Institute (JGI-PGF)"/>
            <person name="Walter F."/>
            <person name="Albersmeier A."/>
            <person name="Kalinowski J."/>
            <person name="Ruckert C."/>
        </authorList>
    </citation>
    <scope>NUCLEOTIDE SEQUENCE</scope>
    <source>
        <strain evidence="3">CGMCC 1.8984</strain>
    </source>
</reference>
<reference evidence="3" key="2">
    <citation type="submission" date="2020-09" db="EMBL/GenBank/DDBJ databases">
        <authorList>
            <person name="Sun Q."/>
            <person name="Zhou Y."/>
        </authorList>
    </citation>
    <scope>NUCLEOTIDE SEQUENCE</scope>
    <source>
        <strain evidence="3">CGMCC 1.8984</strain>
    </source>
</reference>
<keyword evidence="1" id="KW-0808">Transferase</keyword>
<dbReference type="GO" id="GO:0016757">
    <property type="term" value="F:glycosyltransferase activity"/>
    <property type="evidence" value="ECO:0007669"/>
    <property type="project" value="InterPro"/>
</dbReference>
<name>A0A917PCX0_9MICO</name>
<dbReference type="PANTHER" id="PTHR46401">
    <property type="entry name" value="GLYCOSYLTRANSFERASE WBBK-RELATED"/>
    <property type="match status" value="1"/>
</dbReference>